<dbReference type="AlphaFoldDB" id="A0A6G7WHW4"/>
<accession>A0A6G7WHW4</accession>
<organism evidence="2 3">
    <name type="scientific">Jeotgalibaca porci</name>
    <dbReference type="NCBI Taxonomy" id="1868793"/>
    <lineage>
        <taxon>Bacteria</taxon>
        <taxon>Bacillati</taxon>
        <taxon>Bacillota</taxon>
        <taxon>Bacilli</taxon>
        <taxon>Lactobacillales</taxon>
        <taxon>Carnobacteriaceae</taxon>
        <taxon>Jeotgalibaca</taxon>
    </lineage>
</organism>
<dbReference type="PANTHER" id="PTHR43664">
    <property type="entry name" value="MONOAMINE OXIDASE-RELATED"/>
    <property type="match status" value="1"/>
</dbReference>
<keyword evidence="3" id="KW-1185">Reference proteome</keyword>
<feature type="domain" description="MaoC-like" evidence="1">
    <location>
        <begin position="18"/>
        <end position="130"/>
    </location>
</feature>
<dbReference type="CDD" id="cd03454">
    <property type="entry name" value="YdeM"/>
    <property type="match status" value="1"/>
</dbReference>
<reference evidence="2 3" key="1">
    <citation type="journal article" date="2017" name="Int. J. Syst. Evol. Microbiol.">
        <title>Jeotgalibaca porci sp. nov. and Jeotgalibaca arthritidis sp. nov., isolated from pigs, and emended description of the genus Jeotgalibaca.</title>
        <authorList>
            <person name="Zamora L."/>
            <person name="Perez-Sancho M."/>
            <person name="Dominguez L."/>
            <person name="Fernandez-Garayzabal J.F."/>
            <person name="Vela A.I."/>
        </authorList>
    </citation>
    <scope>NUCLEOTIDE SEQUENCE [LARGE SCALE GENOMIC DNA]</scope>
    <source>
        <strain evidence="2 3">CCUG 69148</strain>
    </source>
</reference>
<dbReference type="Pfam" id="PF01575">
    <property type="entry name" value="MaoC_dehydratas"/>
    <property type="match status" value="1"/>
</dbReference>
<proteinExistence type="predicted"/>
<dbReference type="Proteomes" id="UP000501830">
    <property type="component" value="Chromosome"/>
</dbReference>
<dbReference type="PANTHER" id="PTHR43664:SF1">
    <property type="entry name" value="BETA-METHYLMALYL-COA DEHYDRATASE"/>
    <property type="match status" value="1"/>
</dbReference>
<dbReference type="GeneID" id="94553063"/>
<dbReference type="Gene3D" id="3.10.129.10">
    <property type="entry name" value="Hotdog Thioesterase"/>
    <property type="match status" value="1"/>
</dbReference>
<dbReference type="KEGG" id="jpo:G7058_07185"/>
<dbReference type="InterPro" id="IPR002539">
    <property type="entry name" value="MaoC-like_dom"/>
</dbReference>
<dbReference type="InterPro" id="IPR029069">
    <property type="entry name" value="HotDog_dom_sf"/>
</dbReference>
<dbReference type="SUPFAM" id="SSF54637">
    <property type="entry name" value="Thioesterase/thiol ester dehydrase-isomerase"/>
    <property type="match status" value="1"/>
</dbReference>
<dbReference type="EMBL" id="CP049889">
    <property type="protein sequence ID" value="QIK51826.1"/>
    <property type="molecule type" value="Genomic_DNA"/>
</dbReference>
<evidence type="ECO:0000313" key="2">
    <source>
        <dbReference type="EMBL" id="QIK51826.1"/>
    </source>
</evidence>
<protein>
    <submittedName>
        <fullName evidence="2">MaoC family dehydratase</fullName>
    </submittedName>
</protein>
<evidence type="ECO:0000259" key="1">
    <source>
        <dbReference type="Pfam" id="PF01575"/>
    </source>
</evidence>
<name>A0A6G7WHW4_9LACT</name>
<evidence type="ECO:0000313" key="3">
    <source>
        <dbReference type="Proteomes" id="UP000501830"/>
    </source>
</evidence>
<dbReference type="InterPro" id="IPR052342">
    <property type="entry name" value="MCH/BMMD"/>
</dbReference>
<sequence length="151" mass="17181">MKMKDNAIWLGECEVGDSYVSDTYEVTEEEIIAFAKQYDPQYFHTDPEKAKDSFFKGLASSGWLTAAIMMKLQVASNPFGFDLVGVEVKLEWPSPTRAGDILHIRTEIKDIKMSRSKPNQGILTVETITKNQKDEVRMVMQNKILGFTRPK</sequence>
<gene>
    <name evidence="2" type="ORF">G7058_07185</name>
</gene>
<dbReference type="RefSeq" id="WP_166062886.1">
    <property type="nucleotide sequence ID" value="NZ_CP049889.1"/>
</dbReference>